<dbReference type="PANTHER" id="PTHR21777:SF0">
    <property type="entry name" value="RCG55159-LIKE"/>
    <property type="match status" value="1"/>
</dbReference>
<keyword evidence="2" id="KW-1185">Reference proteome</keyword>
<protein>
    <submittedName>
        <fullName evidence="3">Uncharacterized protein C9orf131 homolog</fullName>
    </submittedName>
</protein>
<proteinExistence type="predicted"/>
<feature type="region of interest" description="Disordered" evidence="1">
    <location>
        <begin position="1023"/>
        <end position="1134"/>
    </location>
</feature>
<feature type="compositionally biased region" description="Polar residues" evidence="1">
    <location>
        <begin position="1102"/>
        <end position="1116"/>
    </location>
</feature>
<dbReference type="Proteomes" id="UP000515126">
    <property type="component" value="Chromosome 4"/>
</dbReference>
<dbReference type="InterPro" id="IPR026677">
    <property type="entry name" value="Spata31g1-like"/>
</dbReference>
<dbReference type="RefSeq" id="XP_021016318.1">
    <property type="nucleotide sequence ID" value="XM_021160659.2"/>
</dbReference>
<dbReference type="CTD" id="138724"/>
<evidence type="ECO:0000313" key="3">
    <source>
        <dbReference type="RefSeq" id="XP_021016318.1"/>
    </source>
</evidence>
<evidence type="ECO:0000256" key="1">
    <source>
        <dbReference type="SAM" id="MobiDB-lite"/>
    </source>
</evidence>
<dbReference type="KEGG" id="mcal:110292962"/>
<feature type="region of interest" description="Disordered" evidence="1">
    <location>
        <begin position="846"/>
        <end position="885"/>
    </location>
</feature>
<accession>A0A6P5PJZ9</accession>
<sequence>MGLLQGQLTHALACRHCSSITCLHSPGNLAILVLFMVWQIQRWWQLRGWQQVQPWCSGDKMTQGKGLQLLYHLAFFDCLWKQKSEEEEEDEEKKEKECLSLNPLKPYHPSKDTPIGNGFSTAPPQPSCRSKGLPRATETQEQVLIQSPSPSRSFPTFQTLTNLPVRSKRASGSSLQQTKLQLSSGLPSLYNESLKTIFLTDGPFPLKLSICPSVFLNKVPFPPLYNLLLPCYHSSTYYPTPEAHILEDLEEIAPSSQLVQPPPSPPIPLVSSNLKPLLKGYKRIIPDTEVHTQWFTQNKEVPSVSENQALYPQPELQKFRSSTFLYSSEVWRKRPGDLSLHQHNPELPSASLLYPSNPQRVLDRFEMPWTTMKQNEHPKASETAMPTASPLPISLTECQRVNPTGDLSQVKTLCETTVQKENPQIYELPIAAPCQLTAPVTEGTGPPGTPPGYEAQWDILAYKGIPQGSDPLMPASCHPSGSLSKVKNVNPKERLSAPKDVRENPGYREQPPLSKSPVPAPSPPLDTLSEYQRENPPQDGSGFKPQWQCKETSGSPWASETPTLDFHVGFYEATPMCVPLGSEAQLKGTPSTENLCIYADVVSSPSLPSASLPDFAVMGPQRIVLESKALWETEEQEKRLWASDSSCPHKTPLVPFIGPKRINTVDDVPKSEATGKNPDNTRKCLSSEPPFLNLNPSPALVQQPLRVSPIENPLTPKAWCGHIQRKNNFLASELPAQSLSQHLLEPSPKGVLSDFEPAGGFMKNKNHCVSASPVWECSPPPNSVLKFHISEPSGDQCNYKPKESVAEWTKDSWANELPGSSFFSALSKEPHSETELVCRNVLEREASQGPNPPAVNPPQPTAWPIQPGLSEAKAEAPSSQGEAVSEVSDHPVIHAWQWSKQLKLRLNKLQQSPTFKSPGSHHSFCSSPVLNLTLESWGPSSCPQQMHPLSLYPCSSSSHPPKVQRAEALPVQAPHCFHSSSQPQVQASGRAEQQSQKSKRMKQKAMVQIPSPGLGHMKADENCSGMGEPSSTGLLVSGKRQDKTSVLLSTQKRGSSRKSKAEKCGRAARLGSPTITRKNNPARACRPAEASMPRFSKKFQHKAQSSPHSALAQQLPPNAAGPQDRPRTGLVASDTQNPCPFKCCPWIRTQKQLSTSSHEAPPSRGFQKLIDKFLGVHRPLPTKSSQ</sequence>
<evidence type="ECO:0000313" key="2">
    <source>
        <dbReference type="Proteomes" id="UP000515126"/>
    </source>
</evidence>
<dbReference type="AlphaFoldDB" id="A0A6P5PJZ9"/>
<feature type="region of interest" description="Disordered" evidence="1">
    <location>
        <begin position="110"/>
        <end position="135"/>
    </location>
</feature>
<feature type="compositionally biased region" description="Polar residues" evidence="1">
    <location>
        <begin position="549"/>
        <end position="560"/>
    </location>
</feature>
<name>A0A6P5PJZ9_MUSCR</name>
<gene>
    <name evidence="3" type="primary">C4H9orf131</name>
</gene>
<feature type="compositionally biased region" description="Pro residues" evidence="1">
    <location>
        <begin position="850"/>
        <end position="861"/>
    </location>
</feature>
<feature type="region of interest" description="Disordered" evidence="1">
    <location>
        <begin position="470"/>
        <end position="560"/>
    </location>
</feature>
<feature type="region of interest" description="Disordered" evidence="1">
    <location>
        <begin position="978"/>
        <end position="1004"/>
    </location>
</feature>
<feature type="compositionally biased region" description="Polar residues" evidence="1">
    <location>
        <begin position="978"/>
        <end position="987"/>
    </location>
</feature>
<feature type="compositionally biased region" description="Basic and acidic residues" evidence="1">
    <location>
        <begin position="490"/>
        <end position="506"/>
    </location>
</feature>
<organism evidence="2 3">
    <name type="scientific">Mus caroli</name>
    <name type="common">Ryukyu mouse</name>
    <name type="synonym">Ricefield mouse</name>
    <dbReference type="NCBI Taxonomy" id="10089"/>
    <lineage>
        <taxon>Eukaryota</taxon>
        <taxon>Metazoa</taxon>
        <taxon>Chordata</taxon>
        <taxon>Craniata</taxon>
        <taxon>Vertebrata</taxon>
        <taxon>Euteleostomi</taxon>
        <taxon>Mammalia</taxon>
        <taxon>Eutheria</taxon>
        <taxon>Euarchontoglires</taxon>
        <taxon>Glires</taxon>
        <taxon>Rodentia</taxon>
        <taxon>Myomorpha</taxon>
        <taxon>Muroidea</taxon>
        <taxon>Muridae</taxon>
        <taxon>Murinae</taxon>
        <taxon>Mus</taxon>
        <taxon>Mus</taxon>
    </lineage>
</organism>
<dbReference type="PANTHER" id="PTHR21777">
    <property type="entry name" value="RCG55159-LIKE"/>
    <property type="match status" value="1"/>
</dbReference>
<feature type="compositionally biased region" description="Polar residues" evidence="1">
    <location>
        <begin position="1044"/>
        <end position="1053"/>
    </location>
</feature>
<feature type="region of interest" description="Disordered" evidence="1">
    <location>
        <begin position="664"/>
        <end position="683"/>
    </location>
</feature>
<dbReference type="GeneID" id="110292962"/>
<reference evidence="3" key="1">
    <citation type="submission" date="2025-08" db="UniProtKB">
        <authorList>
            <consortium name="RefSeq"/>
        </authorList>
    </citation>
    <scope>IDENTIFICATION</scope>
</reference>